<dbReference type="Proteomes" id="UP000789570">
    <property type="component" value="Unassembled WGS sequence"/>
</dbReference>
<name>A0A9N8VTU7_9GLOM</name>
<proteinExistence type="predicted"/>
<protein>
    <submittedName>
        <fullName evidence="2">7713_t:CDS:1</fullName>
    </submittedName>
</protein>
<sequence>MEALTTLRTKINRLSFTSNKQDSLQQDLDIISLEKKFEKIIINEVGRLKLEVKRDLRKIRHTIKASQHLIYQPFFVNTINDLCLGTVNETDKSKNMKTNRTLINFSFAITDSSVKSTEKFHKLPNKSKNTNPTEVEIQDYFIAECKALEYKSSIRNKLVIRDTHSSPFLRTQKSDFIFIPKNSRLDMLNCVAVGEVKKRDSENFSNAHIGQAITFGEKVLQLQPRRNFVFAVLTDCIAINIYKVIRMNTIDNPNLNTIFNYKYIVSQSLEHPKKELEWIEPILSFGNERINLIRAISVSRMSVLYKEKCNGESMTVKIAKKLDYFITELSVLERLESSYILKILFHNNNTLKPIFLQAQSQKYCMKNFLISGVLYLKKLHLILCFLSK</sequence>
<dbReference type="InterPro" id="IPR049229">
    <property type="entry name" value="DUF6826"/>
</dbReference>
<dbReference type="EMBL" id="CAJVPQ010000280">
    <property type="protein sequence ID" value="CAG8466136.1"/>
    <property type="molecule type" value="Genomic_DNA"/>
</dbReference>
<feature type="domain" description="DUF6826" evidence="1">
    <location>
        <begin position="134"/>
        <end position="226"/>
    </location>
</feature>
<organism evidence="2 3">
    <name type="scientific">Funneliformis caledonium</name>
    <dbReference type="NCBI Taxonomy" id="1117310"/>
    <lineage>
        <taxon>Eukaryota</taxon>
        <taxon>Fungi</taxon>
        <taxon>Fungi incertae sedis</taxon>
        <taxon>Mucoromycota</taxon>
        <taxon>Glomeromycotina</taxon>
        <taxon>Glomeromycetes</taxon>
        <taxon>Glomerales</taxon>
        <taxon>Glomeraceae</taxon>
        <taxon>Funneliformis</taxon>
    </lineage>
</organism>
<reference evidence="2" key="1">
    <citation type="submission" date="2021-06" db="EMBL/GenBank/DDBJ databases">
        <authorList>
            <person name="Kallberg Y."/>
            <person name="Tangrot J."/>
            <person name="Rosling A."/>
        </authorList>
    </citation>
    <scope>NUCLEOTIDE SEQUENCE</scope>
    <source>
        <strain evidence="2">UK204</strain>
    </source>
</reference>
<evidence type="ECO:0000313" key="3">
    <source>
        <dbReference type="Proteomes" id="UP000789570"/>
    </source>
</evidence>
<dbReference type="Pfam" id="PF20713">
    <property type="entry name" value="DUF6826"/>
    <property type="match status" value="1"/>
</dbReference>
<accession>A0A9N8VTU7</accession>
<evidence type="ECO:0000259" key="1">
    <source>
        <dbReference type="Pfam" id="PF20713"/>
    </source>
</evidence>
<keyword evidence="3" id="KW-1185">Reference proteome</keyword>
<comment type="caution">
    <text evidence="2">The sequence shown here is derived from an EMBL/GenBank/DDBJ whole genome shotgun (WGS) entry which is preliminary data.</text>
</comment>
<evidence type="ECO:0000313" key="2">
    <source>
        <dbReference type="EMBL" id="CAG8466136.1"/>
    </source>
</evidence>
<dbReference type="AlphaFoldDB" id="A0A9N8VTU7"/>
<gene>
    <name evidence="2" type="ORF">FCALED_LOCUS1988</name>
</gene>